<feature type="transmembrane region" description="Helical" evidence="5">
    <location>
        <begin position="36"/>
        <end position="54"/>
    </location>
</feature>
<evidence type="ECO:0000313" key="8">
    <source>
        <dbReference type="Proteomes" id="UP000464262"/>
    </source>
</evidence>
<gene>
    <name evidence="7" type="ORF">GT360_18555</name>
</gene>
<evidence type="ECO:0000259" key="6">
    <source>
        <dbReference type="Pfam" id="PF00892"/>
    </source>
</evidence>
<keyword evidence="3 5" id="KW-1133">Transmembrane helix</keyword>
<protein>
    <submittedName>
        <fullName evidence="7">EamA family transporter</fullName>
    </submittedName>
</protein>
<dbReference type="Proteomes" id="UP000464262">
    <property type="component" value="Chromosome 2"/>
</dbReference>
<feature type="transmembrane region" description="Helical" evidence="5">
    <location>
        <begin position="204"/>
        <end position="222"/>
    </location>
</feature>
<dbReference type="RefSeq" id="WP_164650435.1">
    <property type="nucleotide sequence ID" value="NZ_CP047476.1"/>
</dbReference>
<dbReference type="InterPro" id="IPR000620">
    <property type="entry name" value="EamA_dom"/>
</dbReference>
<evidence type="ECO:0000313" key="7">
    <source>
        <dbReference type="EMBL" id="QIA65535.1"/>
    </source>
</evidence>
<dbReference type="KEGG" id="vas:GT360_18555"/>
<feature type="transmembrane region" description="Helical" evidence="5">
    <location>
        <begin position="234"/>
        <end position="253"/>
    </location>
</feature>
<name>A0A7Z2T762_9VIBR</name>
<organism evidence="7 8">
    <name type="scientific">Vibrio astriarenae</name>
    <dbReference type="NCBI Taxonomy" id="1481923"/>
    <lineage>
        <taxon>Bacteria</taxon>
        <taxon>Pseudomonadati</taxon>
        <taxon>Pseudomonadota</taxon>
        <taxon>Gammaproteobacteria</taxon>
        <taxon>Vibrionales</taxon>
        <taxon>Vibrionaceae</taxon>
        <taxon>Vibrio</taxon>
    </lineage>
</organism>
<evidence type="ECO:0000256" key="2">
    <source>
        <dbReference type="ARBA" id="ARBA00022692"/>
    </source>
</evidence>
<reference evidence="7 8" key="1">
    <citation type="submission" date="2020-01" db="EMBL/GenBank/DDBJ databases">
        <title>Whole genome and functional gene identification of agarase of Vibrio HN897.</title>
        <authorList>
            <person name="Liu Y."/>
            <person name="Zhao Z."/>
        </authorList>
    </citation>
    <scope>NUCLEOTIDE SEQUENCE [LARGE SCALE GENOMIC DNA]</scope>
    <source>
        <strain evidence="7 8">HN897</strain>
    </source>
</reference>
<feature type="transmembrane region" description="Helical" evidence="5">
    <location>
        <begin position="259"/>
        <end position="278"/>
    </location>
</feature>
<keyword evidence="2 5" id="KW-0812">Transmembrane</keyword>
<evidence type="ECO:0000256" key="3">
    <source>
        <dbReference type="ARBA" id="ARBA00022989"/>
    </source>
</evidence>
<dbReference type="SUPFAM" id="SSF103481">
    <property type="entry name" value="Multidrug resistance efflux transporter EmrE"/>
    <property type="match status" value="2"/>
</dbReference>
<evidence type="ECO:0000256" key="1">
    <source>
        <dbReference type="ARBA" id="ARBA00004141"/>
    </source>
</evidence>
<dbReference type="InterPro" id="IPR037185">
    <property type="entry name" value="EmrE-like"/>
</dbReference>
<sequence>MPTFIQISLVMFAFAANSLLCRMALAQELIDPASFTMIRVIAGATMLVSLSLLGRQSVSSIFKLNGASVLIGVSLFCYAACFSFAYTMLSTGTGALLLFGTVQLSLISWSYYQGQRFSSIEWAGISLSSVGFAILVLPSAEQPSLLSALLMVLSGLSWAVFTLVGKKQSSGLLSVTQGFVGASILSLLLIPWLIPNHSLTFDGVWLAVLSGAITSGLGYYLWYNVLPKISTLKASISQLSVPAIAMLLGSFVLNEPLTLHTLALSAMILLGIAMTFWGKRKT</sequence>
<dbReference type="InterPro" id="IPR050638">
    <property type="entry name" value="AA-Vitamin_Transporters"/>
</dbReference>
<comment type="subcellular location">
    <subcellularLocation>
        <location evidence="1">Membrane</location>
        <topology evidence="1">Multi-pass membrane protein</topology>
    </subcellularLocation>
</comment>
<dbReference type="GO" id="GO:0016020">
    <property type="term" value="C:membrane"/>
    <property type="evidence" value="ECO:0007669"/>
    <property type="project" value="UniProtKB-SubCell"/>
</dbReference>
<proteinExistence type="predicted"/>
<dbReference type="EMBL" id="CP047476">
    <property type="protein sequence ID" value="QIA65535.1"/>
    <property type="molecule type" value="Genomic_DNA"/>
</dbReference>
<feature type="transmembrane region" description="Helical" evidence="5">
    <location>
        <begin position="119"/>
        <end position="138"/>
    </location>
</feature>
<feature type="transmembrane region" description="Helical" evidence="5">
    <location>
        <begin position="171"/>
        <end position="192"/>
    </location>
</feature>
<evidence type="ECO:0000256" key="4">
    <source>
        <dbReference type="ARBA" id="ARBA00023136"/>
    </source>
</evidence>
<dbReference type="AlphaFoldDB" id="A0A7Z2T762"/>
<dbReference type="PANTHER" id="PTHR32322:SF9">
    <property type="entry name" value="AMINO-ACID METABOLITE EFFLUX PUMP-RELATED"/>
    <property type="match status" value="1"/>
</dbReference>
<keyword evidence="4 5" id="KW-0472">Membrane</keyword>
<dbReference type="Pfam" id="PF00892">
    <property type="entry name" value="EamA"/>
    <property type="match status" value="1"/>
</dbReference>
<feature type="transmembrane region" description="Helical" evidence="5">
    <location>
        <begin position="95"/>
        <end position="112"/>
    </location>
</feature>
<evidence type="ECO:0000256" key="5">
    <source>
        <dbReference type="SAM" id="Phobius"/>
    </source>
</evidence>
<keyword evidence="8" id="KW-1185">Reference proteome</keyword>
<accession>A0A7Z2T762</accession>
<feature type="transmembrane region" description="Helical" evidence="5">
    <location>
        <begin position="66"/>
        <end position="89"/>
    </location>
</feature>
<feature type="transmembrane region" description="Helical" evidence="5">
    <location>
        <begin position="144"/>
        <end position="164"/>
    </location>
</feature>
<feature type="domain" description="EamA" evidence="6">
    <location>
        <begin position="147"/>
        <end position="276"/>
    </location>
</feature>
<dbReference type="PANTHER" id="PTHR32322">
    <property type="entry name" value="INNER MEMBRANE TRANSPORTER"/>
    <property type="match status" value="1"/>
</dbReference>